<dbReference type="EMBL" id="VSED01000013">
    <property type="protein sequence ID" value="TYA38969.1"/>
    <property type="molecule type" value="Genomic_DNA"/>
</dbReference>
<name>A0A5D0EJI1_AGGAC</name>
<dbReference type="Gene3D" id="3.40.50.2000">
    <property type="entry name" value="Glycogen Phosphorylase B"/>
    <property type="match status" value="2"/>
</dbReference>
<dbReference type="Pfam" id="PF01075">
    <property type="entry name" value="Glyco_transf_9"/>
    <property type="match status" value="1"/>
</dbReference>
<dbReference type="SMR" id="A0A5D0EJI1"/>
<evidence type="ECO:0000313" key="8">
    <source>
        <dbReference type="Proteomes" id="UP000323012"/>
    </source>
</evidence>
<dbReference type="SUPFAM" id="SSF53756">
    <property type="entry name" value="UDP-Glycosyltransferase/glycogen phosphorylase"/>
    <property type="match status" value="1"/>
</dbReference>
<evidence type="ECO:0000256" key="1">
    <source>
        <dbReference type="ARBA" id="ARBA00022676"/>
    </source>
</evidence>
<dbReference type="GO" id="GO:0008713">
    <property type="term" value="F:ADP-heptose-lipopolysaccharide heptosyltransferase activity"/>
    <property type="evidence" value="ECO:0007669"/>
    <property type="project" value="TreeGrafter"/>
</dbReference>
<dbReference type="PANTHER" id="PTHR30160">
    <property type="entry name" value="TETRAACYLDISACCHARIDE 4'-KINASE-RELATED"/>
    <property type="match status" value="1"/>
</dbReference>
<dbReference type="InterPro" id="IPR002201">
    <property type="entry name" value="Glyco_trans_9"/>
</dbReference>
<dbReference type="RefSeq" id="WP_005541273.1">
    <property type="nucleotide sequence ID" value="NZ_CP012959.1"/>
</dbReference>
<evidence type="ECO:0000313" key="6">
    <source>
        <dbReference type="Proteomes" id="UP000072236"/>
    </source>
</evidence>
<dbReference type="GO" id="GO:0009244">
    <property type="term" value="P:lipopolysaccharide core region biosynthetic process"/>
    <property type="evidence" value="ECO:0007669"/>
    <property type="project" value="TreeGrafter"/>
</dbReference>
<sequence length="347" mass="39032">MALFTQAPKSLCILRLSAIGDVCHALAAVQHIQRYWKDTKITWIIGKTEAQLLRNVSGIEFIVYDKKCGWRGVWNLWRQLKHRRFDALLNMQTAFRASILSLGIHADYRVGFGKQRAREGQWLFTNRRIQDPTNPHVLDGFMTFADELGVPPAPAQWNLPVTEADLATVLCYLDPNRKNLLISPCSSKKEKDWLAERYAEVANIAHQHDVNVILCSSPALRELAMIEEIKALCDFEPTDASGKLTLTKLTALIHEVDLVISPDSGPAHIATTQGTPIIGLYAYHNPLRTGPYRNLANVVSVYEQNVQQEYGKPSSQLPWATKLKGKNLMAQIDVQDVIAQMKVLNLL</sequence>
<dbReference type="Proteomes" id="UP000323012">
    <property type="component" value="Unassembled WGS sequence"/>
</dbReference>
<gene>
    <name evidence="3" type="ORF">ACT75_04350</name>
    <name evidence="4" type="ORF">CQR80_06880</name>
    <name evidence="5" type="ORF">FXB79_06105</name>
</gene>
<dbReference type="EMBL" id="CP012959">
    <property type="protein sequence ID" value="AMQ93810.1"/>
    <property type="molecule type" value="Genomic_DNA"/>
</dbReference>
<keyword evidence="1" id="KW-0328">Glycosyltransferase</keyword>
<protein>
    <submittedName>
        <fullName evidence="4">ADP-heptose--LPS heptosyltransferase I</fullName>
    </submittedName>
    <submittedName>
        <fullName evidence="3">Glycosyl transferase</fullName>
    </submittedName>
    <submittedName>
        <fullName evidence="5">Glycosyltransferase family 9 protein</fullName>
    </submittedName>
</protein>
<dbReference type="InterPro" id="IPR051199">
    <property type="entry name" value="LPS_LOS_Heptosyltrfase"/>
</dbReference>
<reference evidence="5 8" key="3">
    <citation type="submission" date="2019-08" db="EMBL/GenBank/DDBJ databases">
        <title>Whole genome sequencing of Aggregatibacter actinomycetemcomitans cultured from blood stream infections in Denmark reveals a novel phylogenetic lineage expressing serotype a membrane O polysaccharide.</title>
        <authorList>
            <person name="Nedergaard S."/>
            <person name="Kobel C.M."/>
            <person name="Nielsen M.B."/>
            <person name="Moeller R.T."/>
            <person name="Jensen A.B."/>
            <person name="Noerskov-Lauritsen N."/>
        </authorList>
    </citation>
    <scope>NUCLEOTIDE SEQUENCE [LARGE SCALE GENOMIC DNA]</scope>
    <source>
        <strain evidence="5 8">PN_563</strain>
    </source>
</reference>
<evidence type="ECO:0000313" key="3">
    <source>
        <dbReference type="EMBL" id="AMQ93810.1"/>
    </source>
</evidence>
<evidence type="ECO:0000256" key="2">
    <source>
        <dbReference type="ARBA" id="ARBA00022679"/>
    </source>
</evidence>
<proteinExistence type="predicted"/>
<dbReference type="Proteomes" id="UP000226080">
    <property type="component" value="Unassembled WGS sequence"/>
</dbReference>
<dbReference type="PANTHER" id="PTHR30160:SF21">
    <property type="entry name" value="LIPOPOLYSACCHARIDE CORE HEPTOSYLTRANSFERASE OPSX"/>
    <property type="match status" value="1"/>
</dbReference>
<reference evidence="3 6" key="1">
    <citation type="submission" date="2015-10" db="EMBL/GenBank/DDBJ databases">
        <title>Tn-seq of a polymicrobial infection.</title>
        <authorList>
            <person name="Stacy A."/>
            <person name="Rumbaugh K.P."/>
            <person name="Whiteley M."/>
        </authorList>
    </citation>
    <scope>NUCLEOTIDE SEQUENCE [LARGE SCALE GENOMIC DNA]</scope>
    <source>
        <strain evidence="3 6">624</strain>
    </source>
</reference>
<reference evidence="4 7" key="2">
    <citation type="submission" date="2017-10" db="EMBL/GenBank/DDBJ databases">
        <title>Draft genome sequences of Aggregatibacter actinomycetemcomitans strains 310a and 310b.</title>
        <authorList>
            <person name="May A.C."/>
            <person name="Ohta H."/>
            <person name="Maeda H."/>
            <person name="Kokeguchi S."/>
            <person name="Cugini C."/>
        </authorList>
    </citation>
    <scope>NUCLEOTIDE SEQUENCE [LARGE SCALE GENOMIC DNA]</scope>
    <source>
        <strain evidence="4 7">310b</strain>
    </source>
</reference>
<dbReference type="GO" id="GO:0005829">
    <property type="term" value="C:cytosol"/>
    <property type="evidence" value="ECO:0007669"/>
    <property type="project" value="TreeGrafter"/>
</dbReference>
<evidence type="ECO:0000313" key="4">
    <source>
        <dbReference type="EMBL" id="PHO20473.1"/>
    </source>
</evidence>
<dbReference type="FunFam" id="3.40.50.2000:FF:000164">
    <property type="entry name" value="Lipopolysaccharide heptosyltransferase I"/>
    <property type="match status" value="1"/>
</dbReference>
<accession>A0A5D0EJI1</accession>
<dbReference type="KEGG" id="aact:ACT75_04350"/>
<dbReference type="EMBL" id="PCGW01000011">
    <property type="protein sequence ID" value="PHO20473.1"/>
    <property type="molecule type" value="Genomic_DNA"/>
</dbReference>
<keyword evidence="7" id="KW-1185">Reference proteome</keyword>
<evidence type="ECO:0000313" key="5">
    <source>
        <dbReference type="EMBL" id="TYA38969.1"/>
    </source>
</evidence>
<keyword evidence="2 3" id="KW-0808">Transferase</keyword>
<dbReference type="AlphaFoldDB" id="A0A5D0EJI1"/>
<dbReference type="OrthoDB" id="9781892at2"/>
<dbReference type="CDD" id="cd03789">
    <property type="entry name" value="GT9_LPS_heptosyltransferase"/>
    <property type="match status" value="1"/>
</dbReference>
<evidence type="ECO:0000313" key="7">
    <source>
        <dbReference type="Proteomes" id="UP000226080"/>
    </source>
</evidence>
<organism evidence="5 8">
    <name type="scientific">Aggregatibacter actinomycetemcomitans</name>
    <name type="common">Actinobacillus actinomycetemcomitans</name>
    <name type="synonym">Haemophilus actinomycetemcomitans</name>
    <dbReference type="NCBI Taxonomy" id="714"/>
    <lineage>
        <taxon>Bacteria</taxon>
        <taxon>Pseudomonadati</taxon>
        <taxon>Pseudomonadota</taxon>
        <taxon>Gammaproteobacteria</taxon>
        <taxon>Pasteurellales</taxon>
        <taxon>Pasteurellaceae</taxon>
        <taxon>Aggregatibacter</taxon>
    </lineage>
</organism>
<dbReference type="Proteomes" id="UP000072236">
    <property type="component" value="Chromosome"/>
</dbReference>